<accession>A0ABD2PV27</accession>
<dbReference type="AlphaFoldDB" id="A0ABD2PV27"/>
<dbReference type="EMBL" id="JBJKFK010002565">
    <property type="protein sequence ID" value="KAL3310918.1"/>
    <property type="molecule type" value="Genomic_DNA"/>
</dbReference>
<sequence>MQNFKYFVASSIRKDDYQPPDWPIVADNYEKDVENSKNFFESFIKRTIKLGIYPCNLDEEKILKKTLEFSYAQVIQESNEKVKDSHLLTVLVSKLVSQTFELIAKSRAKYEFQVEKEVLKPFTALSEVQCIDLMKKRKNLVRACYEFHSAEEKRDSTAQSIRQIARNNLEKKIFPPRDEDPKINARVADYIGQEFSQLQQYATSDSLNKLYQALENVEMAENEMLRMRDDTLSDLFEFKATENDNAEILLNNLILHRQFLQDSLSIVDAKIPEVQKLISDRRVKLAYSCELVQHLKENKLSISYVLNFCISFLDDPEALKETRALNIMQAELRLAQSCGNIAVASAMKQYLRELPIPLLSCTTHPDTQSLWSTAAKRFARLLLYRSISRRDSDSSVAHFF</sequence>
<keyword evidence="1" id="KW-0343">GTPase activation</keyword>
<dbReference type="InterPro" id="IPR047165">
    <property type="entry name" value="RHG17/44/SH3BP1-like"/>
</dbReference>
<proteinExistence type="predicted"/>
<dbReference type="Gene3D" id="1.20.1270.60">
    <property type="entry name" value="Arfaptin homology (AH) domain/BAR domain"/>
    <property type="match status" value="1"/>
</dbReference>
<name>A0ABD2PV27_9PLAT</name>
<dbReference type="Proteomes" id="UP001626550">
    <property type="component" value="Unassembled WGS sequence"/>
</dbReference>
<comment type="caution">
    <text evidence="2">The sequence shown here is derived from an EMBL/GenBank/DDBJ whole genome shotgun (WGS) entry which is preliminary data.</text>
</comment>
<dbReference type="SUPFAM" id="SSF48350">
    <property type="entry name" value="GTPase activation domain, GAP"/>
    <property type="match status" value="1"/>
</dbReference>
<dbReference type="InterPro" id="IPR027267">
    <property type="entry name" value="AH/BAR_dom_sf"/>
</dbReference>
<dbReference type="SUPFAM" id="SSF103657">
    <property type="entry name" value="BAR/IMD domain-like"/>
    <property type="match status" value="1"/>
</dbReference>
<organism evidence="2 3">
    <name type="scientific">Cichlidogyrus casuarinus</name>
    <dbReference type="NCBI Taxonomy" id="1844966"/>
    <lineage>
        <taxon>Eukaryota</taxon>
        <taxon>Metazoa</taxon>
        <taxon>Spiralia</taxon>
        <taxon>Lophotrochozoa</taxon>
        <taxon>Platyhelminthes</taxon>
        <taxon>Monogenea</taxon>
        <taxon>Monopisthocotylea</taxon>
        <taxon>Dactylogyridea</taxon>
        <taxon>Ancyrocephalidae</taxon>
        <taxon>Cichlidogyrus</taxon>
    </lineage>
</organism>
<dbReference type="PANTHER" id="PTHR14130:SF14">
    <property type="entry name" value="RHO GTPASE-ACTIVATING PROTEIN 92B"/>
    <property type="match status" value="1"/>
</dbReference>
<keyword evidence="3" id="KW-1185">Reference proteome</keyword>
<evidence type="ECO:0000313" key="3">
    <source>
        <dbReference type="Proteomes" id="UP001626550"/>
    </source>
</evidence>
<evidence type="ECO:0000313" key="2">
    <source>
        <dbReference type="EMBL" id="KAL3310918.1"/>
    </source>
</evidence>
<protein>
    <submittedName>
        <fullName evidence="2">Rho GTPase-activating protein 17</fullName>
    </submittedName>
</protein>
<dbReference type="InterPro" id="IPR008936">
    <property type="entry name" value="Rho_GTPase_activation_prot"/>
</dbReference>
<reference evidence="2 3" key="1">
    <citation type="submission" date="2024-11" db="EMBL/GenBank/DDBJ databases">
        <title>Adaptive evolution of stress response genes in parasites aligns with host niche diversity.</title>
        <authorList>
            <person name="Hahn C."/>
            <person name="Resl P."/>
        </authorList>
    </citation>
    <scope>NUCLEOTIDE SEQUENCE [LARGE SCALE GENOMIC DNA]</scope>
    <source>
        <strain evidence="2">EGGRZ-B1_66</strain>
        <tissue evidence="2">Body</tissue>
    </source>
</reference>
<dbReference type="GO" id="GO:0005096">
    <property type="term" value="F:GTPase activator activity"/>
    <property type="evidence" value="ECO:0007669"/>
    <property type="project" value="UniProtKB-KW"/>
</dbReference>
<gene>
    <name evidence="2" type="primary">ARHGAP17</name>
    <name evidence="2" type="ORF">Ciccas_010509</name>
</gene>
<dbReference type="PANTHER" id="PTHR14130">
    <property type="entry name" value="3BP-1 RELATED RHOGAP"/>
    <property type="match status" value="1"/>
</dbReference>
<evidence type="ECO:0000256" key="1">
    <source>
        <dbReference type="ARBA" id="ARBA00022468"/>
    </source>
</evidence>